<keyword evidence="4" id="KW-1185">Reference proteome</keyword>
<feature type="coiled-coil region" evidence="1">
    <location>
        <begin position="225"/>
        <end position="259"/>
    </location>
</feature>
<accession>A0A8H6MP46</accession>
<evidence type="ECO:0000256" key="2">
    <source>
        <dbReference type="SAM" id="MobiDB-lite"/>
    </source>
</evidence>
<sequence length="326" mass="34538">MSSNETTPYTVPYTGAAGNHVAHQFAPASSMEHTVAAHPPAPQDNQHAAYQKPAVADEPKGPNTGFAMGESTAMAGGGTKATSDANSAARRSSVVQAAPSGPSDVIPTRFASASSGSGGSGGIAIIHEGDRQSADIHSTVAQSEHGNNTQGASTFGLDGHDDHQGHSVNPVINNPSPQVTNTNNLGQVDSDQLSGTKENAYRNVSLNMWDTSDAEADTVAALGIQNQLQMQNEVLEVQNELLQDEVENLTDLVVNLNNRIHASNPALLAQLPDNMKVMMEGIYEHWKTNQWSQLLDDYQEEIIYSATEEDVFGGNNQVAGLGIHYN</sequence>
<organism evidence="3 4">
    <name type="scientific">Colletotrichum sojae</name>
    <dbReference type="NCBI Taxonomy" id="2175907"/>
    <lineage>
        <taxon>Eukaryota</taxon>
        <taxon>Fungi</taxon>
        <taxon>Dikarya</taxon>
        <taxon>Ascomycota</taxon>
        <taxon>Pezizomycotina</taxon>
        <taxon>Sordariomycetes</taxon>
        <taxon>Hypocreomycetidae</taxon>
        <taxon>Glomerellales</taxon>
        <taxon>Glomerellaceae</taxon>
        <taxon>Colletotrichum</taxon>
        <taxon>Colletotrichum orchidearum species complex</taxon>
    </lineage>
</organism>
<comment type="caution">
    <text evidence="3">The sequence shown here is derived from an EMBL/GenBank/DDBJ whole genome shotgun (WGS) entry which is preliminary data.</text>
</comment>
<dbReference type="EMBL" id="WIGN01000222">
    <property type="protein sequence ID" value="KAF6803972.1"/>
    <property type="molecule type" value="Genomic_DNA"/>
</dbReference>
<feature type="compositionally biased region" description="Low complexity" evidence="2">
    <location>
        <begin position="81"/>
        <end position="100"/>
    </location>
</feature>
<dbReference type="Proteomes" id="UP000652219">
    <property type="component" value="Unassembled WGS sequence"/>
</dbReference>
<feature type="region of interest" description="Disordered" evidence="2">
    <location>
        <begin position="54"/>
        <end position="106"/>
    </location>
</feature>
<proteinExistence type="predicted"/>
<evidence type="ECO:0000313" key="3">
    <source>
        <dbReference type="EMBL" id="KAF6803972.1"/>
    </source>
</evidence>
<evidence type="ECO:0000313" key="4">
    <source>
        <dbReference type="Proteomes" id="UP000652219"/>
    </source>
</evidence>
<name>A0A8H6MP46_9PEZI</name>
<evidence type="ECO:0000256" key="1">
    <source>
        <dbReference type="SAM" id="Coils"/>
    </source>
</evidence>
<reference evidence="3 4" key="1">
    <citation type="journal article" date="2020" name="Phytopathology">
        <title>Genome Sequence Resources of Colletotrichum truncatum, C. plurivorum, C. musicola, and C. sojae: Four Species Pathogenic to Soybean (Glycine max).</title>
        <authorList>
            <person name="Rogerio F."/>
            <person name="Boufleur T.R."/>
            <person name="Ciampi-Guillardi M."/>
            <person name="Sukno S.A."/>
            <person name="Thon M.R."/>
            <person name="Massola Junior N.S."/>
            <person name="Baroncelli R."/>
        </authorList>
    </citation>
    <scope>NUCLEOTIDE SEQUENCE [LARGE SCALE GENOMIC DNA]</scope>
    <source>
        <strain evidence="3 4">LFN0009</strain>
    </source>
</reference>
<dbReference type="AlphaFoldDB" id="A0A8H6MP46"/>
<keyword evidence="1" id="KW-0175">Coiled coil</keyword>
<protein>
    <submittedName>
        <fullName evidence="3">Uncharacterized protein</fullName>
    </submittedName>
</protein>
<gene>
    <name evidence="3" type="ORF">CSOJ01_10544</name>
</gene>